<dbReference type="PANTHER" id="PTHR31956:SF1">
    <property type="entry name" value="NON-SPECIFIC PHOSPHOLIPASE C1"/>
    <property type="match status" value="1"/>
</dbReference>
<sequence length="599" mass="64702">MPSSRSTIPALPQLAALAACVALVQVPAHAAATATTPIEHVIVLVGENRTFDNLYGVYEPTRGQSVANLLSKKIVNRDGTPGPRFRDAAQKLGLSTGTYTPTPEFNGVYGQLPQPWAAGAFGQRQDVPDARFPANLPNGPFQITHHVSYGAHTGDPTHRFFQMWQQVNGGKHDLFVWVADQTGPGPSNPFPLAPGKTYQGAIAMGFYNMAAGDAPLFKRLADQYAIADNYHQPVMGGTTANYFALATADVGVYTDAQTGLPATPPFKQIENPNAQPGTNNWYVEDGYRGGTYVNCADAAQPGVAGIRDLLGKLPYRAFNDGNCAPGAWYMVNNMEPAYAPLGKPLVLGDDKFILPPQTMPHIGDAMTAGGVAWKWYSGGRNDGARVDKEYCGMCDTPTFFRSTMTGPDKDKLVDLMQFYVDVKDEASFPQVAVIAPYDSISGHPGYAMQPSFDQLVADVLERVRANPALWKKTAILVTFDEGGGYYDSGYVQLIDFFGDGTRVPLIAISPYARKGAVDHTYYDHASIAKFIERNWSLPPLSVRSRDNLPNPVHVAADPYVPANRPAIGDLMNLFDFRSAGTVAAKRKREGAVTAGSGQP</sequence>
<dbReference type="EMBL" id="JACEZT010000031">
    <property type="protein sequence ID" value="MBA5640304.1"/>
    <property type="molecule type" value="Genomic_DNA"/>
</dbReference>
<dbReference type="Gene3D" id="3.40.720.10">
    <property type="entry name" value="Alkaline Phosphatase, subunit A"/>
    <property type="match status" value="2"/>
</dbReference>
<keyword evidence="2" id="KW-0732">Signal</keyword>
<name>A0A7W2IEB4_9BURK</name>
<dbReference type="PANTHER" id="PTHR31956">
    <property type="entry name" value="NON-SPECIFIC PHOSPHOLIPASE C4-RELATED"/>
    <property type="match status" value="1"/>
</dbReference>
<dbReference type="CDD" id="cd16013">
    <property type="entry name" value="AcpA"/>
    <property type="match status" value="1"/>
</dbReference>
<dbReference type="Pfam" id="PF04185">
    <property type="entry name" value="Phosphoesterase"/>
    <property type="match status" value="1"/>
</dbReference>
<comment type="caution">
    <text evidence="3">The sequence shown here is derived from an EMBL/GenBank/DDBJ whole genome shotgun (WGS) entry which is preliminary data.</text>
</comment>
<evidence type="ECO:0000313" key="4">
    <source>
        <dbReference type="Proteomes" id="UP000534388"/>
    </source>
</evidence>
<gene>
    <name evidence="3" type="ORF">H3H37_24880</name>
</gene>
<evidence type="ECO:0000313" key="3">
    <source>
        <dbReference type="EMBL" id="MBA5640304.1"/>
    </source>
</evidence>
<proteinExistence type="predicted"/>
<feature type="chain" id="PRO_5031323147" evidence="2">
    <location>
        <begin position="31"/>
        <end position="599"/>
    </location>
</feature>
<dbReference type="InterPro" id="IPR017850">
    <property type="entry name" value="Alkaline_phosphatase_core_sf"/>
</dbReference>
<dbReference type="GO" id="GO:0042578">
    <property type="term" value="F:phosphoric ester hydrolase activity"/>
    <property type="evidence" value="ECO:0007669"/>
    <property type="project" value="UniProtKB-ARBA"/>
</dbReference>
<evidence type="ECO:0000256" key="1">
    <source>
        <dbReference type="ARBA" id="ARBA00022801"/>
    </source>
</evidence>
<feature type="signal peptide" evidence="2">
    <location>
        <begin position="1"/>
        <end position="30"/>
    </location>
</feature>
<dbReference type="RefSeq" id="WP_182167599.1">
    <property type="nucleotide sequence ID" value="NZ_JACEZT010000031.1"/>
</dbReference>
<accession>A0A7W2IEB4</accession>
<dbReference type="SUPFAM" id="SSF53649">
    <property type="entry name" value="Alkaline phosphatase-like"/>
    <property type="match status" value="1"/>
</dbReference>
<dbReference type="PROSITE" id="PS51257">
    <property type="entry name" value="PROKAR_LIPOPROTEIN"/>
    <property type="match status" value="1"/>
</dbReference>
<dbReference type="Proteomes" id="UP000534388">
    <property type="component" value="Unassembled WGS sequence"/>
</dbReference>
<keyword evidence="1" id="KW-0378">Hydrolase</keyword>
<evidence type="ECO:0000256" key="2">
    <source>
        <dbReference type="SAM" id="SignalP"/>
    </source>
</evidence>
<organism evidence="3 4">
    <name type="scientific">Rugamonas brunnea</name>
    <dbReference type="NCBI Taxonomy" id="2758569"/>
    <lineage>
        <taxon>Bacteria</taxon>
        <taxon>Pseudomonadati</taxon>
        <taxon>Pseudomonadota</taxon>
        <taxon>Betaproteobacteria</taxon>
        <taxon>Burkholderiales</taxon>
        <taxon>Oxalobacteraceae</taxon>
        <taxon>Telluria group</taxon>
        <taxon>Rugamonas</taxon>
    </lineage>
</organism>
<reference evidence="3 4" key="1">
    <citation type="submission" date="2020-07" db="EMBL/GenBank/DDBJ databases">
        <title>Novel species isolated from subtropical streams in China.</title>
        <authorList>
            <person name="Lu H."/>
        </authorList>
    </citation>
    <scope>NUCLEOTIDE SEQUENCE [LARGE SCALE GENOMIC DNA]</scope>
    <source>
        <strain evidence="3 4">LX20W</strain>
    </source>
</reference>
<dbReference type="AlphaFoldDB" id="A0A7W2IEB4"/>
<keyword evidence="4" id="KW-1185">Reference proteome</keyword>
<protein>
    <submittedName>
        <fullName evidence="3">Alkaline phosphatase family protein</fullName>
    </submittedName>
</protein>
<dbReference type="InterPro" id="IPR007312">
    <property type="entry name" value="Phosphoesterase"/>
</dbReference>